<dbReference type="Proteomes" id="UP001176940">
    <property type="component" value="Unassembled WGS sequence"/>
</dbReference>
<feature type="region of interest" description="Disordered" evidence="1">
    <location>
        <begin position="71"/>
        <end position="90"/>
    </location>
</feature>
<gene>
    <name evidence="2" type="ORF">RIMI_LOCUS6018739</name>
</gene>
<evidence type="ECO:0000313" key="2">
    <source>
        <dbReference type="EMBL" id="CAJ0934629.1"/>
    </source>
</evidence>
<comment type="caution">
    <text evidence="2">The sequence shown here is derived from an EMBL/GenBank/DDBJ whole genome shotgun (WGS) entry which is preliminary data.</text>
</comment>
<name>A0ABN9L6M1_9NEOB</name>
<organism evidence="2 3">
    <name type="scientific">Ranitomeya imitator</name>
    <name type="common">mimic poison frog</name>
    <dbReference type="NCBI Taxonomy" id="111125"/>
    <lineage>
        <taxon>Eukaryota</taxon>
        <taxon>Metazoa</taxon>
        <taxon>Chordata</taxon>
        <taxon>Craniata</taxon>
        <taxon>Vertebrata</taxon>
        <taxon>Euteleostomi</taxon>
        <taxon>Amphibia</taxon>
        <taxon>Batrachia</taxon>
        <taxon>Anura</taxon>
        <taxon>Neobatrachia</taxon>
        <taxon>Hyloidea</taxon>
        <taxon>Dendrobatidae</taxon>
        <taxon>Dendrobatinae</taxon>
        <taxon>Ranitomeya</taxon>
    </lineage>
</organism>
<proteinExistence type="predicted"/>
<protein>
    <submittedName>
        <fullName evidence="2">Uncharacterized protein</fullName>
    </submittedName>
</protein>
<feature type="compositionally biased region" description="Polar residues" evidence="1">
    <location>
        <begin position="76"/>
        <end position="85"/>
    </location>
</feature>
<dbReference type="EMBL" id="CAUEEQ010010633">
    <property type="protein sequence ID" value="CAJ0934629.1"/>
    <property type="molecule type" value="Genomic_DNA"/>
</dbReference>
<accession>A0ABN9L6M1</accession>
<keyword evidence="3" id="KW-1185">Reference proteome</keyword>
<reference evidence="2" key="1">
    <citation type="submission" date="2023-07" db="EMBL/GenBank/DDBJ databases">
        <authorList>
            <person name="Stuckert A."/>
        </authorList>
    </citation>
    <scope>NUCLEOTIDE SEQUENCE</scope>
</reference>
<evidence type="ECO:0000256" key="1">
    <source>
        <dbReference type="SAM" id="MobiDB-lite"/>
    </source>
</evidence>
<sequence length="339" mass="38861">MATALRRGFQGGVFRTASFSSFTRWTSVKSTDPLGRIADQPASHYKKVCGNAGDLPDPKRPSDYPTVAKKGRPQRLYQQHKNATGSPRIKKLDLPSRTRENLSEKFSKTYRKSRNEDMYDDLESYNSMADPRGFQQSRAEYKSLCYGFGQTVHTSKEEGETLLHKAACNDLSPAEISDFWEKLSCVPEDHMGDLKSNKLFEKLCGRSVEALQLYSHQELIRILRAFVQLKIPTNHPILKAYEKEFSGRVWYLSTNELLLVADMWRCLSFSVPKFLDIMYSYMHLRSINLTLAQAIQLIYIIGEGRRAPEELMEKLEAVVLRYLQTINLEEIGTVCLGFF</sequence>
<evidence type="ECO:0000313" key="3">
    <source>
        <dbReference type="Proteomes" id="UP001176940"/>
    </source>
</evidence>